<accession>A0A444VPW1</accession>
<gene>
    <name evidence="1" type="ORF">DN53_00505</name>
</gene>
<proteinExistence type="predicted"/>
<comment type="caution">
    <text evidence="1">The sequence shown here is derived from an EMBL/GenBank/DDBJ whole genome shotgun (WGS) entry which is preliminary data.</text>
</comment>
<sequence length="93" mass="10469">MRRREGQAYCPHCKGGGAEDTAPSAPTHVTLLSPAQLKLLEYTHYLDAPELVKALKLVHDTTLYHTHEPLDEAEKDALFNIKGLWECLEQITE</sequence>
<protein>
    <submittedName>
        <fullName evidence="1">Uncharacterized protein</fullName>
    </submittedName>
</protein>
<dbReference type="AlphaFoldDB" id="A0A444VPW1"/>
<dbReference type="RefSeq" id="WP_129652465.1">
    <property type="nucleotide sequence ID" value="NZ_ML142907.1"/>
</dbReference>
<evidence type="ECO:0000313" key="1">
    <source>
        <dbReference type="EMBL" id="RYC52732.1"/>
    </source>
</evidence>
<evidence type="ECO:0000313" key="2">
    <source>
        <dbReference type="Proteomes" id="UP000290261"/>
    </source>
</evidence>
<reference evidence="1 2" key="1">
    <citation type="submission" date="2014-04" db="EMBL/GenBank/DDBJ databases">
        <title>Whole genome of Muricauda olearia.</title>
        <authorList>
            <person name="Zhang X.-H."/>
            <person name="Tang K."/>
        </authorList>
    </citation>
    <scope>NUCLEOTIDE SEQUENCE [LARGE SCALE GENOMIC DNA]</scope>
    <source>
        <strain evidence="1 2">Th120</strain>
    </source>
</reference>
<keyword evidence="2" id="KW-1185">Reference proteome</keyword>
<dbReference type="EMBL" id="JJMP01000001">
    <property type="protein sequence ID" value="RYC52732.1"/>
    <property type="molecule type" value="Genomic_DNA"/>
</dbReference>
<dbReference type="Proteomes" id="UP000290261">
    <property type="component" value="Unassembled WGS sequence"/>
</dbReference>
<organism evidence="1 2">
    <name type="scientific">Flagellimonas olearia</name>
    <dbReference type="NCBI Taxonomy" id="552546"/>
    <lineage>
        <taxon>Bacteria</taxon>
        <taxon>Pseudomonadati</taxon>
        <taxon>Bacteroidota</taxon>
        <taxon>Flavobacteriia</taxon>
        <taxon>Flavobacteriales</taxon>
        <taxon>Flavobacteriaceae</taxon>
        <taxon>Flagellimonas</taxon>
    </lineage>
</organism>
<name>A0A444VPW1_9FLAO</name>